<reference evidence="7 8" key="2">
    <citation type="submission" date="2019-01" db="EMBL/GenBank/DDBJ databases">
        <title>The decoding of complex shrimp genome reveals the adaptation for benthos swimmer, frequently molting mechanism and breeding impact on genome.</title>
        <authorList>
            <person name="Sun Y."/>
            <person name="Gao Y."/>
            <person name="Yu Y."/>
        </authorList>
    </citation>
    <scope>NUCLEOTIDE SEQUENCE [LARGE SCALE GENOMIC DNA]</scope>
    <source>
        <tissue evidence="7">Muscle</tissue>
    </source>
</reference>
<dbReference type="PANTHER" id="PTHR23507:SF1">
    <property type="entry name" value="FI18259P1-RELATED"/>
    <property type="match status" value="1"/>
</dbReference>
<feature type="transmembrane region" description="Helical" evidence="6">
    <location>
        <begin position="206"/>
        <end position="227"/>
    </location>
</feature>
<feature type="compositionally biased region" description="Basic and acidic residues" evidence="5">
    <location>
        <begin position="1"/>
        <end position="12"/>
    </location>
</feature>
<feature type="transmembrane region" description="Helical" evidence="6">
    <location>
        <begin position="450"/>
        <end position="470"/>
    </location>
</feature>
<evidence type="ECO:0000313" key="8">
    <source>
        <dbReference type="Proteomes" id="UP000283509"/>
    </source>
</evidence>
<dbReference type="Proteomes" id="UP000283509">
    <property type="component" value="Unassembled WGS sequence"/>
</dbReference>
<feature type="region of interest" description="Disordered" evidence="5">
    <location>
        <begin position="1"/>
        <end position="33"/>
    </location>
</feature>
<dbReference type="GO" id="GO:0022857">
    <property type="term" value="F:transmembrane transporter activity"/>
    <property type="evidence" value="ECO:0007669"/>
    <property type="project" value="InterPro"/>
</dbReference>
<name>A0A423STP6_PENVA</name>
<evidence type="ECO:0000256" key="6">
    <source>
        <dbReference type="SAM" id="Phobius"/>
    </source>
</evidence>
<sequence>MASTRPDEKTPLLKESTTNKISDGVEKGPQPEQTSCGAKFKRYLSNVTVEPALLLHSLSYAVEGVFKTNMIVDKTCSIELGYDGDVCTNLDSGNYKAQQDTVQQITNKYNMYSLWIEMGPAVFVLAFLGMWSDRRSRRLPLLLPMVGSTLKALGLMANAYFWSLQPYFILLSYIPYGLSGSMMGAFMAAYAYIGDTSGSRSRTTRLSLAGVTMFAASPVGNALGTLLFRYGSYTLVFGVEFVVSALSAVYVVLRFDDKPPQGATEGGDQRIFSLDTIKSTLRVVFKERPGQGRRQILGHIACICLYVMSYGGTSFLFLYTRKKFQWDYLDYTLYSMFTTLVTVFGTCVVLPILSYRLKMEDGMIAFISSSLHIFYGVMVGTAPAAWVLYLAVAVTRITSFAISCSRGALSKLVAPDELGAVFSVIGMGESLLPVLIMPLNTAIYNSTLDVFPGTVFLFEAGTGVVIAVIYV</sequence>
<feature type="transmembrane region" description="Helical" evidence="6">
    <location>
        <begin position="233"/>
        <end position="253"/>
    </location>
</feature>
<proteinExistence type="predicted"/>
<evidence type="ECO:0000256" key="5">
    <source>
        <dbReference type="SAM" id="MobiDB-lite"/>
    </source>
</evidence>
<evidence type="ECO:0000313" key="7">
    <source>
        <dbReference type="EMBL" id="ROT67576.1"/>
    </source>
</evidence>
<evidence type="ECO:0000256" key="3">
    <source>
        <dbReference type="ARBA" id="ARBA00022989"/>
    </source>
</evidence>
<dbReference type="STRING" id="6689.A0A423STP6"/>
<dbReference type="InterPro" id="IPR011701">
    <property type="entry name" value="MFS"/>
</dbReference>
<dbReference type="InterPro" id="IPR036259">
    <property type="entry name" value="MFS_trans_sf"/>
</dbReference>
<keyword evidence="3 6" id="KW-1133">Transmembrane helix</keyword>
<comment type="caution">
    <text evidence="7">The sequence shown here is derived from an EMBL/GenBank/DDBJ whole genome shotgun (WGS) entry which is preliminary data.</text>
</comment>
<feature type="transmembrane region" description="Helical" evidence="6">
    <location>
        <begin position="141"/>
        <end position="161"/>
    </location>
</feature>
<organism evidence="7 8">
    <name type="scientific">Penaeus vannamei</name>
    <name type="common">Whiteleg shrimp</name>
    <name type="synonym">Litopenaeus vannamei</name>
    <dbReference type="NCBI Taxonomy" id="6689"/>
    <lineage>
        <taxon>Eukaryota</taxon>
        <taxon>Metazoa</taxon>
        <taxon>Ecdysozoa</taxon>
        <taxon>Arthropoda</taxon>
        <taxon>Crustacea</taxon>
        <taxon>Multicrustacea</taxon>
        <taxon>Malacostraca</taxon>
        <taxon>Eumalacostraca</taxon>
        <taxon>Eucarida</taxon>
        <taxon>Decapoda</taxon>
        <taxon>Dendrobranchiata</taxon>
        <taxon>Penaeoidea</taxon>
        <taxon>Penaeidae</taxon>
        <taxon>Penaeus</taxon>
    </lineage>
</organism>
<feature type="transmembrane region" description="Helical" evidence="6">
    <location>
        <begin position="331"/>
        <end position="355"/>
    </location>
</feature>
<keyword evidence="4 6" id="KW-0472">Membrane</keyword>
<keyword evidence="2 6" id="KW-0812">Transmembrane</keyword>
<evidence type="ECO:0000256" key="4">
    <source>
        <dbReference type="ARBA" id="ARBA00023136"/>
    </source>
</evidence>
<dbReference type="SUPFAM" id="SSF103473">
    <property type="entry name" value="MFS general substrate transporter"/>
    <property type="match status" value="1"/>
</dbReference>
<feature type="transmembrane region" description="Helical" evidence="6">
    <location>
        <begin position="109"/>
        <end position="129"/>
    </location>
</feature>
<dbReference type="OrthoDB" id="3026777at2759"/>
<dbReference type="AlphaFoldDB" id="A0A423STP6"/>
<protein>
    <submittedName>
        <fullName evidence="7">Putative proton-coupled folate transporter-like</fullName>
    </submittedName>
</protein>
<dbReference type="GO" id="GO:0016020">
    <property type="term" value="C:membrane"/>
    <property type="evidence" value="ECO:0007669"/>
    <property type="project" value="UniProtKB-SubCell"/>
</dbReference>
<gene>
    <name evidence="7" type="ORF">C7M84_014345</name>
</gene>
<evidence type="ECO:0000256" key="2">
    <source>
        <dbReference type="ARBA" id="ARBA00022692"/>
    </source>
</evidence>
<feature type="transmembrane region" description="Helical" evidence="6">
    <location>
        <begin position="421"/>
        <end position="444"/>
    </location>
</feature>
<dbReference type="Pfam" id="PF07690">
    <property type="entry name" value="MFS_1"/>
    <property type="match status" value="1"/>
</dbReference>
<reference evidence="7 8" key="1">
    <citation type="submission" date="2018-04" db="EMBL/GenBank/DDBJ databases">
        <authorList>
            <person name="Zhang X."/>
            <person name="Yuan J."/>
            <person name="Li F."/>
            <person name="Xiang J."/>
        </authorList>
    </citation>
    <scope>NUCLEOTIDE SEQUENCE [LARGE SCALE GENOMIC DNA]</scope>
    <source>
        <tissue evidence="7">Muscle</tissue>
    </source>
</reference>
<evidence type="ECO:0000256" key="1">
    <source>
        <dbReference type="ARBA" id="ARBA00004141"/>
    </source>
</evidence>
<dbReference type="EMBL" id="QCYY01002799">
    <property type="protein sequence ID" value="ROT67576.1"/>
    <property type="molecule type" value="Genomic_DNA"/>
</dbReference>
<dbReference type="Gene3D" id="1.20.1250.20">
    <property type="entry name" value="MFS general substrate transporter like domains"/>
    <property type="match status" value="1"/>
</dbReference>
<accession>A0A423STP6</accession>
<feature type="transmembrane region" description="Helical" evidence="6">
    <location>
        <begin position="173"/>
        <end position="194"/>
    </location>
</feature>
<dbReference type="PANTHER" id="PTHR23507">
    <property type="entry name" value="ZGC:174356"/>
    <property type="match status" value="1"/>
</dbReference>
<feature type="transmembrane region" description="Helical" evidence="6">
    <location>
        <begin position="296"/>
        <end position="319"/>
    </location>
</feature>
<comment type="subcellular location">
    <subcellularLocation>
        <location evidence="1">Membrane</location>
        <topology evidence="1">Multi-pass membrane protein</topology>
    </subcellularLocation>
</comment>
<keyword evidence="8" id="KW-1185">Reference proteome</keyword>